<feature type="binding site" evidence="7">
    <location>
        <position position="192"/>
    </location>
    <ligand>
        <name>L-glutamate</name>
        <dbReference type="ChEBI" id="CHEBI:29985"/>
    </ligand>
</feature>
<feature type="binding site" evidence="7">
    <location>
        <position position="114"/>
    </location>
    <ligand>
        <name>Zn(2+)</name>
        <dbReference type="ChEBI" id="CHEBI:29105"/>
    </ligand>
</feature>
<feature type="binding site" evidence="7">
    <location>
        <position position="44"/>
    </location>
    <ligand>
        <name>L-glutamate</name>
        <dbReference type="ChEBI" id="CHEBI:29985"/>
    </ligand>
</feature>
<dbReference type="InterPro" id="IPR020058">
    <property type="entry name" value="Glu/Gln-tRNA-synth_Ib_cat-dom"/>
</dbReference>
<protein>
    <recommendedName>
        <fullName evidence="7">Glutamyl-Q tRNA(Asp) synthetase</fullName>
        <shortName evidence="7">Glu-Q-RSs</shortName>
        <ecNumber evidence="7">6.1.1.-</ecNumber>
    </recommendedName>
</protein>
<organism evidence="10 11">
    <name type="scientific">Simiduia aestuariiviva</name>
    <dbReference type="NCBI Taxonomy" id="1510459"/>
    <lineage>
        <taxon>Bacteria</taxon>
        <taxon>Pseudomonadati</taxon>
        <taxon>Pseudomonadota</taxon>
        <taxon>Gammaproteobacteria</taxon>
        <taxon>Cellvibrionales</taxon>
        <taxon>Cellvibrionaceae</taxon>
        <taxon>Simiduia</taxon>
    </lineage>
</organism>
<evidence type="ECO:0000256" key="1">
    <source>
        <dbReference type="ARBA" id="ARBA00022598"/>
    </source>
</evidence>
<feature type="short sequence motif" description="'KMSKS' region" evidence="7">
    <location>
        <begin position="230"/>
        <end position="234"/>
    </location>
</feature>
<accession>A0A839US74</accession>
<dbReference type="GO" id="GO:0006424">
    <property type="term" value="P:glutamyl-tRNA aminoacylation"/>
    <property type="evidence" value="ECO:0007669"/>
    <property type="project" value="InterPro"/>
</dbReference>
<dbReference type="RefSeq" id="WP_183910789.1">
    <property type="nucleotide sequence ID" value="NZ_JACHXZ010000003.1"/>
</dbReference>
<feature type="binding site" evidence="7">
    <location>
        <position position="233"/>
    </location>
    <ligand>
        <name>ATP</name>
        <dbReference type="ChEBI" id="CHEBI:30616"/>
    </ligand>
</feature>
<feature type="short sequence motif" description="'HIGH' region" evidence="7">
    <location>
        <begin position="11"/>
        <end position="21"/>
    </location>
</feature>
<evidence type="ECO:0000256" key="5">
    <source>
        <dbReference type="ARBA" id="ARBA00022840"/>
    </source>
</evidence>
<dbReference type="AlphaFoldDB" id="A0A839US74"/>
<dbReference type="InterPro" id="IPR000924">
    <property type="entry name" value="Glu/Gln-tRNA-synth"/>
</dbReference>
<comment type="similarity">
    <text evidence="7">Belongs to the class-I aminoacyl-tRNA synthetase family. GluQ subfamily.</text>
</comment>
<evidence type="ECO:0000256" key="7">
    <source>
        <dbReference type="HAMAP-Rule" id="MF_01428"/>
    </source>
</evidence>
<feature type="binding site" evidence="7">
    <location>
        <position position="102"/>
    </location>
    <ligand>
        <name>Zn(2+)</name>
        <dbReference type="ChEBI" id="CHEBI:29105"/>
    </ligand>
</feature>
<evidence type="ECO:0000313" key="11">
    <source>
        <dbReference type="Proteomes" id="UP000559987"/>
    </source>
</evidence>
<evidence type="ECO:0000256" key="6">
    <source>
        <dbReference type="ARBA" id="ARBA00023146"/>
    </source>
</evidence>
<dbReference type="InterPro" id="IPR049940">
    <property type="entry name" value="GluQ/Sye"/>
</dbReference>
<evidence type="ECO:0000256" key="8">
    <source>
        <dbReference type="RuleBase" id="RU363037"/>
    </source>
</evidence>
<keyword evidence="6 7" id="KW-0030">Aminoacyl-tRNA synthetase</keyword>
<dbReference type="GO" id="GO:0005829">
    <property type="term" value="C:cytosol"/>
    <property type="evidence" value="ECO:0007669"/>
    <property type="project" value="TreeGrafter"/>
</dbReference>
<dbReference type="FunFam" id="3.40.50.620:FF:000093">
    <property type="entry name" value="Glutamyl-Q tRNA(Asp) synthetase"/>
    <property type="match status" value="1"/>
</dbReference>
<comment type="cofactor">
    <cofactor evidence="7">
        <name>Zn(2+)</name>
        <dbReference type="ChEBI" id="CHEBI:29105"/>
    </cofactor>
    <text evidence="7">Binds 1 zinc ion per subunit.</text>
</comment>
<dbReference type="InterPro" id="IPR014729">
    <property type="entry name" value="Rossmann-like_a/b/a_fold"/>
</dbReference>
<feature type="domain" description="Glutamyl/glutaminyl-tRNA synthetase class Ib catalytic" evidence="9">
    <location>
        <begin position="6"/>
        <end position="239"/>
    </location>
</feature>
<dbReference type="EMBL" id="JACHXZ010000003">
    <property type="protein sequence ID" value="MBB3169309.1"/>
    <property type="molecule type" value="Genomic_DNA"/>
</dbReference>
<dbReference type="Pfam" id="PF00749">
    <property type="entry name" value="tRNA-synt_1c"/>
    <property type="match status" value="1"/>
</dbReference>
<dbReference type="GO" id="GO:0008270">
    <property type="term" value="F:zinc ion binding"/>
    <property type="evidence" value="ECO:0007669"/>
    <property type="project" value="UniProtKB-UniRule"/>
</dbReference>
<dbReference type="InterPro" id="IPR022380">
    <property type="entry name" value="Glu-Q_tRNA(Asp)_Synthase"/>
</dbReference>
<dbReference type="NCBIfam" id="NF004314">
    <property type="entry name" value="PRK05710.1-3"/>
    <property type="match status" value="1"/>
</dbReference>
<name>A0A839US74_9GAMM</name>
<keyword evidence="5 7" id="KW-0067">ATP-binding</keyword>
<keyword evidence="8" id="KW-0648">Protein biosynthesis</keyword>
<dbReference type="GO" id="GO:0005524">
    <property type="term" value="F:ATP binding"/>
    <property type="evidence" value="ECO:0007669"/>
    <property type="project" value="UniProtKB-KW"/>
</dbReference>
<proteinExistence type="inferred from homology"/>
<feature type="binding site" evidence="7">
    <location>
        <begin position="8"/>
        <end position="12"/>
    </location>
    <ligand>
        <name>L-glutamate</name>
        <dbReference type="ChEBI" id="CHEBI:29985"/>
    </ligand>
</feature>
<dbReference type="Proteomes" id="UP000559987">
    <property type="component" value="Unassembled WGS sequence"/>
</dbReference>
<dbReference type="GO" id="GO:0004818">
    <property type="term" value="F:glutamate-tRNA ligase activity"/>
    <property type="evidence" value="ECO:0007669"/>
    <property type="project" value="TreeGrafter"/>
</dbReference>
<comment type="function">
    <text evidence="7">Catalyzes the tRNA-independent activation of glutamate in presence of ATP and the subsequent transfer of glutamate onto a tRNA(Asp). Glutamate is transferred on the 2-amino-5-(4,5-dihydroxy-2-cyclopenten-1-yl) moiety of the queuosine in the wobble position of the QUC anticodon.</text>
</comment>
<dbReference type="PANTHER" id="PTHR43311">
    <property type="entry name" value="GLUTAMATE--TRNA LIGASE"/>
    <property type="match status" value="1"/>
</dbReference>
<evidence type="ECO:0000313" key="10">
    <source>
        <dbReference type="EMBL" id="MBB3169309.1"/>
    </source>
</evidence>
<feature type="binding site" evidence="7">
    <location>
        <position position="100"/>
    </location>
    <ligand>
        <name>Zn(2+)</name>
        <dbReference type="ChEBI" id="CHEBI:29105"/>
    </ligand>
</feature>
<dbReference type="GO" id="GO:0006400">
    <property type="term" value="P:tRNA modification"/>
    <property type="evidence" value="ECO:0007669"/>
    <property type="project" value="InterPro"/>
</dbReference>
<dbReference type="SUPFAM" id="SSF52374">
    <property type="entry name" value="Nucleotidylyl transferase"/>
    <property type="match status" value="1"/>
</dbReference>
<evidence type="ECO:0000256" key="4">
    <source>
        <dbReference type="ARBA" id="ARBA00022833"/>
    </source>
</evidence>
<evidence type="ECO:0000256" key="3">
    <source>
        <dbReference type="ARBA" id="ARBA00022741"/>
    </source>
</evidence>
<evidence type="ECO:0000259" key="9">
    <source>
        <dbReference type="Pfam" id="PF00749"/>
    </source>
</evidence>
<sequence length="298" mass="33380">MTRLYRGRFAPSPTGPLHFGSLLAALASWLDARAHQGVWLVRMEDLDPPREVPGAAQQIISALAVHGLESDEPVLYQSQRLPAYDLQLEQLRARDLLYPCSCNRQRLHQLGRVYDRHCLAQPPSATASTALRLRLPSPDTPIRFVDAIQGPQQQIPAQDFGDTILKRKDGLHAYQLAVVVDDIYQGITHVVRGADLLEVSARQHVLFEILQATPPHWAHIPVINNLSGQKLSKQNHAPALDLSRPTYNLFHALRLLGQQPPETLLAADIATLLSWGVTHWHIQQVPRRPHCTDPLFSH</sequence>
<gene>
    <name evidence="7" type="primary">gluQ</name>
    <name evidence="10" type="ORF">FHS30_002517</name>
</gene>
<keyword evidence="2 7" id="KW-0479">Metal-binding</keyword>
<feature type="binding site" evidence="7">
    <location>
        <position position="118"/>
    </location>
    <ligand>
        <name>Zn(2+)</name>
        <dbReference type="ChEBI" id="CHEBI:29105"/>
    </ligand>
</feature>
<feature type="binding site" evidence="7">
    <location>
        <position position="174"/>
    </location>
    <ligand>
        <name>L-glutamate</name>
        <dbReference type="ChEBI" id="CHEBI:29985"/>
    </ligand>
</feature>
<keyword evidence="1 7" id="KW-0436">Ligase</keyword>
<keyword evidence="11" id="KW-1185">Reference proteome</keyword>
<comment type="caution">
    <text evidence="10">The sequence shown here is derived from an EMBL/GenBank/DDBJ whole genome shotgun (WGS) entry which is preliminary data.</text>
</comment>
<dbReference type="NCBIfam" id="TIGR03838">
    <property type="entry name" value="queuosine_YadB"/>
    <property type="match status" value="1"/>
</dbReference>
<dbReference type="EC" id="6.1.1.-" evidence="7"/>
<dbReference type="PRINTS" id="PR00987">
    <property type="entry name" value="TRNASYNTHGLU"/>
</dbReference>
<keyword evidence="3 7" id="KW-0547">Nucleotide-binding</keyword>
<dbReference type="Gene3D" id="3.40.50.620">
    <property type="entry name" value="HUPs"/>
    <property type="match status" value="1"/>
</dbReference>
<dbReference type="HAMAP" id="MF_01428">
    <property type="entry name" value="Glu_Q_tRNA_synth"/>
    <property type="match status" value="1"/>
</dbReference>
<dbReference type="PANTHER" id="PTHR43311:SF1">
    <property type="entry name" value="GLUTAMYL-Q TRNA(ASP) SYNTHETASE"/>
    <property type="match status" value="1"/>
</dbReference>
<reference evidence="10 11" key="1">
    <citation type="submission" date="2020-08" db="EMBL/GenBank/DDBJ databases">
        <title>Genomic Encyclopedia of Type Strains, Phase III (KMG-III): the genomes of soil and plant-associated and newly described type strains.</title>
        <authorList>
            <person name="Whitman W."/>
        </authorList>
    </citation>
    <scope>NUCLEOTIDE SEQUENCE [LARGE SCALE GENOMIC DNA]</scope>
    <source>
        <strain evidence="10 11">CECT 8571</strain>
    </source>
</reference>
<evidence type="ECO:0000256" key="2">
    <source>
        <dbReference type="ARBA" id="ARBA00022723"/>
    </source>
</evidence>
<keyword evidence="4 7" id="KW-0862">Zinc</keyword>